<dbReference type="Proteomes" id="UP000637632">
    <property type="component" value="Unassembled WGS sequence"/>
</dbReference>
<sequence length="61" mass="6672">MDHSLIAALCVIPGLILRFTLCPGLRPGLCTNECHSRHFADRSRQEIAGGRIPVARLHPSP</sequence>
<organism evidence="1 2">
    <name type="scientific">Undibacterium aquatile</name>
    <dbReference type="NCBI Taxonomy" id="1537398"/>
    <lineage>
        <taxon>Bacteria</taxon>
        <taxon>Pseudomonadati</taxon>
        <taxon>Pseudomonadota</taxon>
        <taxon>Betaproteobacteria</taxon>
        <taxon>Burkholderiales</taxon>
        <taxon>Oxalobacteraceae</taxon>
        <taxon>Undibacterium</taxon>
    </lineage>
</organism>
<dbReference type="RefSeq" id="WP_190481305.1">
    <property type="nucleotide sequence ID" value="NZ_JACOFT010000009.1"/>
</dbReference>
<gene>
    <name evidence="1" type="ORF">H8K26_17420</name>
</gene>
<dbReference type="EMBL" id="JACOFT010000009">
    <property type="protein sequence ID" value="MBC3813224.1"/>
    <property type="molecule type" value="Genomic_DNA"/>
</dbReference>
<keyword evidence="2" id="KW-1185">Reference proteome</keyword>
<accession>A0ABR6XLS3</accession>
<name>A0ABR6XLS3_9BURK</name>
<proteinExistence type="predicted"/>
<evidence type="ECO:0000313" key="2">
    <source>
        <dbReference type="Proteomes" id="UP000637632"/>
    </source>
</evidence>
<comment type="caution">
    <text evidence="1">The sequence shown here is derived from an EMBL/GenBank/DDBJ whole genome shotgun (WGS) entry which is preliminary data.</text>
</comment>
<evidence type="ECO:0000313" key="1">
    <source>
        <dbReference type="EMBL" id="MBC3813224.1"/>
    </source>
</evidence>
<reference evidence="1 2" key="1">
    <citation type="submission" date="2020-08" db="EMBL/GenBank/DDBJ databases">
        <title>Novel species isolated from subtropical streams in China.</title>
        <authorList>
            <person name="Lu H."/>
        </authorList>
    </citation>
    <scope>NUCLEOTIDE SEQUENCE [LARGE SCALE GENOMIC DNA]</scope>
    <source>
        <strain evidence="1 2">CCTCC AB 2015119</strain>
    </source>
</reference>
<protein>
    <submittedName>
        <fullName evidence="1">Uncharacterized protein</fullName>
    </submittedName>
</protein>